<dbReference type="GO" id="GO:0045892">
    <property type="term" value="P:negative regulation of DNA-templated transcription"/>
    <property type="evidence" value="ECO:0007669"/>
    <property type="project" value="TreeGrafter"/>
</dbReference>
<dbReference type="PANTHER" id="PTHR30136">
    <property type="entry name" value="HELIX-TURN-HELIX TRANSCRIPTIONAL REGULATOR, ICLR FAMILY"/>
    <property type="match status" value="1"/>
</dbReference>
<dbReference type="InterPro" id="IPR005471">
    <property type="entry name" value="Tscrpt_reg_IclR_N"/>
</dbReference>
<dbReference type="EMBL" id="VDMN01000001">
    <property type="protein sequence ID" value="TNM65364.1"/>
    <property type="molecule type" value="Genomic_DNA"/>
</dbReference>
<keyword evidence="3" id="KW-0804">Transcription</keyword>
<dbReference type="AlphaFoldDB" id="A0A5C4XRY9"/>
<sequence length="383" mass="41374">MTKVPEGDGSQRTIRFSGFSRAALSAGLIRHGPHGSVCSAIVASTFGQHSRSDRRRTINDLMSYCDRRFATIRCIERTSRQFIITKVAPEECHGMNSIPREVAGAQLLDRAVAILQAVRDAGPDGASLATLIEALELKQSTAHRILSSLEAHGLVDRDSRNKRYRIGATIVALAADAVDVTDLQEASRPALARLSAVTGETSFIAIALGLNAVCVERQTGKESVLPQWPLRGGIRPLGMDATGQALLAFLPTEQAEAALKANSHLFGIAGFPGEDVIRRQMADGQKDLFVLDRIATAEGETEIATPILNRKGFAVGALAIVVPSERLTKDGLEIITSVMIDEARQITDRLNRFRRLNAVHNQPKRDFLATCPDSPSHSSIDGD</sequence>
<dbReference type="InterPro" id="IPR029016">
    <property type="entry name" value="GAF-like_dom_sf"/>
</dbReference>
<evidence type="ECO:0000313" key="7">
    <source>
        <dbReference type="Proteomes" id="UP000311605"/>
    </source>
</evidence>
<protein>
    <submittedName>
        <fullName evidence="6">IclR family transcriptional regulator</fullName>
    </submittedName>
</protein>
<dbReference type="InterPro" id="IPR036388">
    <property type="entry name" value="WH-like_DNA-bd_sf"/>
</dbReference>
<dbReference type="Pfam" id="PF01614">
    <property type="entry name" value="IclR_C"/>
    <property type="match status" value="1"/>
</dbReference>
<evidence type="ECO:0000313" key="6">
    <source>
        <dbReference type="EMBL" id="TNM65364.1"/>
    </source>
</evidence>
<dbReference type="OrthoDB" id="9807558at2"/>
<dbReference type="Gene3D" id="3.30.450.40">
    <property type="match status" value="1"/>
</dbReference>
<proteinExistence type="predicted"/>
<accession>A0A5C4XRY9</accession>
<dbReference type="InterPro" id="IPR014757">
    <property type="entry name" value="Tscrpt_reg_IclR_C"/>
</dbReference>
<dbReference type="SUPFAM" id="SSF46785">
    <property type="entry name" value="Winged helix' DNA-binding domain"/>
    <property type="match status" value="1"/>
</dbReference>
<evidence type="ECO:0000256" key="1">
    <source>
        <dbReference type="ARBA" id="ARBA00023015"/>
    </source>
</evidence>
<evidence type="ECO:0000256" key="3">
    <source>
        <dbReference type="ARBA" id="ARBA00023163"/>
    </source>
</evidence>
<keyword evidence="1" id="KW-0805">Transcription regulation</keyword>
<evidence type="ECO:0000259" key="4">
    <source>
        <dbReference type="PROSITE" id="PS51077"/>
    </source>
</evidence>
<comment type="caution">
    <text evidence="6">The sequence shown here is derived from an EMBL/GenBank/DDBJ whole genome shotgun (WGS) entry which is preliminary data.</text>
</comment>
<dbReference type="InterPro" id="IPR036390">
    <property type="entry name" value="WH_DNA-bd_sf"/>
</dbReference>
<dbReference type="PROSITE" id="PS51077">
    <property type="entry name" value="HTH_ICLR"/>
    <property type="match status" value="1"/>
</dbReference>
<keyword evidence="2" id="KW-0238">DNA-binding</keyword>
<dbReference type="PANTHER" id="PTHR30136:SF35">
    <property type="entry name" value="HTH-TYPE TRANSCRIPTIONAL REGULATOR RV1719"/>
    <property type="match status" value="1"/>
</dbReference>
<organism evidence="6 7">
    <name type="scientific">Aliirhizobium smilacinae</name>
    <dbReference type="NCBI Taxonomy" id="1395944"/>
    <lineage>
        <taxon>Bacteria</taxon>
        <taxon>Pseudomonadati</taxon>
        <taxon>Pseudomonadota</taxon>
        <taxon>Alphaproteobacteria</taxon>
        <taxon>Hyphomicrobiales</taxon>
        <taxon>Rhizobiaceae</taxon>
        <taxon>Aliirhizobium</taxon>
    </lineage>
</organism>
<keyword evidence="7" id="KW-1185">Reference proteome</keyword>
<dbReference type="Gene3D" id="1.10.10.10">
    <property type="entry name" value="Winged helix-like DNA-binding domain superfamily/Winged helix DNA-binding domain"/>
    <property type="match status" value="1"/>
</dbReference>
<dbReference type="Proteomes" id="UP000311605">
    <property type="component" value="Unassembled WGS sequence"/>
</dbReference>
<reference evidence="6 7" key="1">
    <citation type="submission" date="2019-06" db="EMBL/GenBank/DDBJ databases">
        <title>The draft genome of Rhizobium smilacinae PTYR-5.</title>
        <authorList>
            <person name="Liu L."/>
            <person name="Li L."/>
            <person name="Zhang X."/>
        </authorList>
    </citation>
    <scope>NUCLEOTIDE SEQUENCE [LARGE SCALE GENOMIC DNA]</scope>
    <source>
        <strain evidence="6 7">PTYR-5</strain>
    </source>
</reference>
<name>A0A5C4XRY9_9HYPH</name>
<dbReference type="SMART" id="SM00346">
    <property type="entry name" value="HTH_ICLR"/>
    <property type="match status" value="1"/>
</dbReference>
<feature type="domain" description="IclR-ED" evidence="5">
    <location>
        <begin position="169"/>
        <end position="352"/>
    </location>
</feature>
<dbReference type="SUPFAM" id="SSF55781">
    <property type="entry name" value="GAF domain-like"/>
    <property type="match status" value="1"/>
</dbReference>
<evidence type="ECO:0000256" key="2">
    <source>
        <dbReference type="ARBA" id="ARBA00023125"/>
    </source>
</evidence>
<dbReference type="InterPro" id="IPR050707">
    <property type="entry name" value="HTH_MetabolicPath_Reg"/>
</dbReference>
<dbReference type="GO" id="GO:0003700">
    <property type="term" value="F:DNA-binding transcription factor activity"/>
    <property type="evidence" value="ECO:0007669"/>
    <property type="project" value="TreeGrafter"/>
</dbReference>
<dbReference type="GO" id="GO:0003677">
    <property type="term" value="F:DNA binding"/>
    <property type="evidence" value="ECO:0007669"/>
    <property type="project" value="UniProtKB-KW"/>
</dbReference>
<dbReference type="Pfam" id="PF09339">
    <property type="entry name" value="HTH_IclR"/>
    <property type="match status" value="1"/>
</dbReference>
<feature type="domain" description="HTH iclR-type" evidence="4">
    <location>
        <begin position="105"/>
        <end position="168"/>
    </location>
</feature>
<dbReference type="PROSITE" id="PS51078">
    <property type="entry name" value="ICLR_ED"/>
    <property type="match status" value="1"/>
</dbReference>
<gene>
    <name evidence="6" type="ORF">FHP24_03565</name>
</gene>
<evidence type="ECO:0000259" key="5">
    <source>
        <dbReference type="PROSITE" id="PS51078"/>
    </source>
</evidence>